<feature type="chain" id="PRO_5014174162" evidence="1">
    <location>
        <begin position="28"/>
        <end position="49"/>
    </location>
</feature>
<evidence type="ECO:0000256" key="1">
    <source>
        <dbReference type="SAM" id="SignalP"/>
    </source>
</evidence>
<organism evidence="2 3">
    <name type="scientific">Pan troglodytes</name>
    <name type="common">Chimpanzee</name>
    <dbReference type="NCBI Taxonomy" id="9598"/>
    <lineage>
        <taxon>Eukaryota</taxon>
        <taxon>Metazoa</taxon>
        <taxon>Chordata</taxon>
        <taxon>Craniata</taxon>
        <taxon>Vertebrata</taxon>
        <taxon>Euteleostomi</taxon>
        <taxon>Mammalia</taxon>
        <taxon>Eutheria</taxon>
        <taxon>Euarchontoglires</taxon>
        <taxon>Primates</taxon>
        <taxon>Haplorrhini</taxon>
        <taxon>Catarrhini</taxon>
        <taxon>Hominidae</taxon>
        <taxon>Pan</taxon>
    </lineage>
</organism>
<feature type="signal peptide" evidence="1">
    <location>
        <begin position="1"/>
        <end position="27"/>
    </location>
</feature>
<dbReference type="EMBL" id="AACZ04056511">
    <property type="status" value="NOT_ANNOTATED_CDS"/>
    <property type="molecule type" value="Genomic_DNA"/>
</dbReference>
<dbReference type="Ensembl" id="ENSPTRT00000080715.1">
    <property type="protein sequence ID" value="ENSPTRP00000071300.1"/>
    <property type="gene ID" value="ENSPTRG00000049925.1"/>
</dbReference>
<protein>
    <submittedName>
        <fullName evidence="2">Uncharacterized protein</fullName>
    </submittedName>
</protein>
<dbReference type="InParanoid" id="A0A2I3S3Z7"/>
<evidence type="ECO:0000313" key="2">
    <source>
        <dbReference type="Ensembl" id="ENSPTRP00000071300.1"/>
    </source>
</evidence>
<keyword evidence="3" id="KW-1185">Reference proteome</keyword>
<dbReference type="GeneTree" id="ENSGT00910000147537"/>
<evidence type="ECO:0000313" key="3">
    <source>
        <dbReference type="Proteomes" id="UP000002277"/>
    </source>
</evidence>
<reference evidence="2 3" key="1">
    <citation type="journal article" date="2005" name="Nature">
        <title>Initial sequence of the chimpanzee genome and comparison with the human genome.</title>
        <authorList>
            <consortium name="Chimpanzee sequencing and analysis consortium"/>
        </authorList>
    </citation>
    <scope>NUCLEOTIDE SEQUENCE [LARGE SCALE GENOMIC DNA]</scope>
</reference>
<dbReference type="Proteomes" id="UP000002277">
    <property type="component" value="Chromosome 2B"/>
</dbReference>
<reference evidence="2" key="3">
    <citation type="submission" date="2025-09" db="UniProtKB">
        <authorList>
            <consortium name="Ensembl"/>
        </authorList>
    </citation>
    <scope>IDENTIFICATION</scope>
</reference>
<name>A0A2I3S3Z7_PANTR</name>
<keyword evidence="1" id="KW-0732">Signal</keyword>
<sequence>MQKMQPHNVFTLFYAVLQSLFLFQTQGNVMMSPRPMGREIKTSHPELNL</sequence>
<accession>A0A2I3S3Z7</accession>
<dbReference type="AlphaFoldDB" id="A0A2I3S3Z7"/>
<proteinExistence type="predicted"/>
<dbReference type="Bgee" id="ENSPTRG00000049925">
    <property type="expression patterns" value="Expressed in temporal lobe and 21 other cell types or tissues"/>
</dbReference>
<reference evidence="2" key="2">
    <citation type="submission" date="2025-08" db="UniProtKB">
        <authorList>
            <consortium name="Ensembl"/>
        </authorList>
    </citation>
    <scope>IDENTIFICATION</scope>
</reference>